<feature type="domain" description="HYR" evidence="3">
    <location>
        <begin position="1742"/>
        <end position="1821"/>
    </location>
</feature>
<feature type="domain" description="HYR" evidence="3">
    <location>
        <begin position="2291"/>
        <end position="2380"/>
    </location>
</feature>
<dbReference type="NCBIfam" id="TIGR04183">
    <property type="entry name" value="Por_Secre_tail"/>
    <property type="match status" value="1"/>
</dbReference>
<dbReference type="Proteomes" id="UP000249177">
    <property type="component" value="Unassembled WGS sequence"/>
</dbReference>
<dbReference type="InterPro" id="IPR003410">
    <property type="entry name" value="HYR_dom"/>
</dbReference>
<keyword evidence="1" id="KW-0732">Signal</keyword>
<evidence type="ECO:0000256" key="1">
    <source>
        <dbReference type="ARBA" id="ARBA00022729"/>
    </source>
</evidence>
<evidence type="ECO:0000313" key="4">
    <source>
        <dbReference type="EMBL" id="PZX94442.1"/>
    </source>
</evidence>
<organism evidence="4 5">
    <name type="scientific">Flavobacterium aquariorum</name>
    <dbReference type="NCBI Taxonomy" id="2217670"/>
    <lineage>
        <taxon>Bacteria</taxon>
        <taxon>Pseudomonadati</taxon>
        <taxon>Bacteroidota</taxon>
        <taxon>Flavobacteriia</taxon>
        <taxon>Flavobacteriales</taxon>
        <taxon>Flavobacteriaceae</taxon>
        <taxon>Flavobacterium</taxon>
    </lineage>
</organism>
<proteinExistence type="predicted"/>
<dbReference type="RefSeq" id="WP_111409474.1">
    <property type="nucleotide sequence ID" value="NZ_QKXH01000003.1"/>
</dbReference>
<keyword evidence="5" id="KW-1185">Reference proteome</keyword>
<feature type="domain" description="HYR" evidence="3">
    <location>
        <begin position="1517"/>
        <end position="1596"/>
    </location>
</feature>
<dbReference type="InterPro" id="IPR026444">
    <property type="entry name" value="Secre_tail"/>
</dbReference>
<dbReference type="SMART" id="SM00089">
    <property type="entry name" value="PKD"/>
    <property type="match status" value="2"/>
</dbReference>
<keyword evidence="2" id="KW-0677">Repeat</keyword>
<evidence type="ECO:0000256" key="2">
    <source>
        <dbReference type="ARBA" id="ARBA00022737"/>
    </source>
</evidence>
<dbReference type="Pfam" id="PF18962">
    <property type="entry name" value="Por_Secre_tail"/>
    <property type="match status" value="1"/>
</dbReference>
<dbReference type="Gene3D" id="2.60.40.740">
    <property type="match status" value="2"/>
</dbReference>
<accession>A0A2W7VQR3</accession>
<evidence type="ECO:0000259" key="3">
    <source>
        <dbReference type="PROSITE" id="PS50825"/>
    </source>
</evidence>
<sequence>MKTFLPKSGIFAIVFLIANLFFVSSSFGQNTGLLSPTTSLSVSSVINVGNGLASDNAYAVFDANGDTGDYGGFNISIPAGATILGIEVQLEGNRPSGGGRDVTVQLTWNNKTNFTATKTITAFGTTDALRTVGSPSDTWGHSPWALSEFGNGIFFARVASTGGGGTINLDQVLVRVYYCTQPTITASSTAAVVCFSASSQTTTLAYTATTNSPTSYSIAWTGMANQSSTAFAFNAAGGTITGITIPASTAAGTYNGTMTIANAGGCTSTTPISVTVNALPTANAGAALSPICQGGTSAALGGSVGGTATGGTWSDGGIGGTFSPGDTDLNATWTPPPGYSGTATLTLTSSGGLCGTKTASKTQVVNIQPTALAGETQTICSNKTAIINGTALNGTIVWTVDGGATVGTLDNPNIESPVFTPDQYFEGTATLTMTVTNAGCIAVSVTSVVIVNGGAATVDPGTNVTVCMTTPGEVPLSGIVGGGASSGTWSGGNGTFFPNNSDLATSYTPTQAEIDLGSVTLTLTSEDPGGLCPGAVSRSKTITFKKAPIATAGGSTSICPGGSAIVSGATSSNGTILWTHNGSGSLSNANTLTPTYTSVVGDAGNTVTLTLTVSNSPCPDATATYTVVVNPLPVSKNLLGTGTICSGSSTDIQVVDSEYDFTLGIQYQLRNNSNNAAVGIPVSGTGATINLPTGILTNSTANPITFTFNVLATNLNTNCSVQMANVVTITVNPAPLNRTITGPAGAICTGSTATITVGTASASVNGTTYQLRNNADNSNIVGSTVTISNTSTASFSLSTLALTSTTTFNVLATINATGCTAQMSGTPTVTVNSLISNNTITSDQSICSGTAPAGLVGSTPTGGNGTYTYLWEQSTNNDTGTGTWANASITNGASASRTLQNYTPPQTPPSTVTTWYRRTVTSAPCGASISPAVKITVNPLPTVYAVTGGGAYCEGGAGMPIGLSNSQTGVNYQLYLGASPDGPAVAGTTGSAITFGNKTVAGTYTVVATATYNITTNCSSNMTGSATITVNPVPVTVGASVCLGESGGVLTSSCPNPNVSVGPKDPVTGASAAGAGTAWTNPTRVVLDDASYATAATTFGGGAVTTNSLQATNFDFSAIPNTATILGIQISIKRFSSVDSFSDFVRDNTVSLMKAGVVAGSNYANTGTNWLVANTTVISYGGASDLWGTTWTPTDIKTVNFGVALSANIAKSGFNVNTASVDNMKITVYYLANGVLNWYTASSGGTLIGTGSPFNPVGVLNSGLPDTNTAGTTSFYAECTSVPGCRTKTDFVVKPLPTMTCPSNSSVCVDAAAYELTGASPAGGTYSGTGVSANNFNPATAGVGPHTITYSYTDVGNGCSNSCSFTITVNALPTLTCPSNSSVCVDAAPYALTGASPEGGTYSGTGVSSNNFDPATAGVGLHTITYSYTDGNGCSNSCTFTITVNPLPIVTCPSDSSVCVDAVAYELTGASPAGGTYSGTGVSANNFDPATAGVGLHTITYSYTDGNGCSNSCTFTVTVNPLPTVSCPSDSSVCLNAAAYELTGASPAGGTYSGTGVSANNFDPATAGVGPHTITYSYTDGNGCSNSCTFTITVNTLPTVSCPSDSSVCVDAAAYALTGASPAGGTYSGTGVSANNFDPATAGVGQHTITYTYTEEVGCSNSCTFTVTVNPLPTLTCPSNSSVCVDAVAYELTGASPSGGTYSGTGVSANNFDPAIAGVGPHTITYSYTDGNGCSNSCTFTVTVNPLPTISCPSDSSVCLNAVSYELTGASPAGGTYSGTGVSANNFDPATAGVGPHTITYTYTDGNGCSNSCTFTVTVNPLPTVSCPSDSSVCVDAAAYELTGASPAGGTYSGTGVSANNFDPATAGVGQHTITYTYTDGDSCSNTCTFTITVNPLPTLTCPSNSSVCVDAVAYELTGASPSGGTYSGTGVSANNFDPATAGVGPHTITYSYTDGNGCSNSCTFTITVNETVVASGTKVDVFCKGGTNGSIDLSVSGGSGSYTYSWNNGESTQDISGLASGTYTVTITESNGCAITGTTSFTIGEPLEVLDASITESTNVDCFGNTNGSATVTATGGTPEYTYLWDDALAQTTATATNLAAGTYHVTVTDANGCTDNATATVIVDDTELPTVITKNIDVELNPTSVSITASDVDNGSHDNCAIQSMSVSPNSFTCANVGPNTVTLTVTDTNGKVNTGTAIVTVKDTIKPVISNMPANKTVNLSGGNCSALVKWNAPSATDNCGVASLLSNDDTFNENGSTLLGIGLHTITYTATDVNGNTETASFTITVIDNIAPTITNCPTNVTVNNDNNICGARVFYVQPNVNDCNGATLTINNNGIDNNSYLSGNIFPVGTTTVIWTATDASGNHSSCSFTVTVIDNQAPVPNVASLPTLNAECSVTVTAPTALDNCDGTITGVSDVDPTFNTAGPHTIVWTYTDSHGKSSSQNQTVNVTSSSPVINTQPVSLTKCEGQPATFSVSATSATGYQWQVDVGGGWGNLNSETNSSLNIASVTNEMNGIHYRVIVKGSCGDIISDEVILTVYGMITVSDQPNQTLCNSSSFTMTQTAPSAGQQGKWTLISGSASITDENSPVTTITAVAVGTSAKVRWTVTNGSCSVSDDVTVTNSILPSVSNQPDQTLCNTSSFTMTQSTPSVGTGVWTLESGIATITSPNSPTTTITGIQGGTSATVRWTVTNVNCSNYDDVTVTNATLAAVSDQPNQTLCNTSSFTITQSAPSLGSGSWSLIGGSANITSPNSPTTTVTGVAVGTSATVRWTVTSGSCISYDDVTLSNTVLPTVSNQPDQTQCNTSTFTMTQSGSGTWSFVGSSGSAIITTPSSPTTTITGVAAGTSVTVRWTVGSGSCIASDDVIVTNNTAAPSVSNQPDQTLCNTSTFTMTQSGSGTWSFVGSSGSAIITTPSSPTTTITGVAVGTNVTVRWTVGSGSCTAYDDVKVTNNSGSSFTASIATSSPDAFCSGLTLTVNPSLAGSYSYLWSPGGATTQSITLYNSATAGTYTVTVTQVGGCGGTAQASYNFQPQNLINDYTILAFNQVDLGNGNYVQSGSVGVTKPLGYAKIGTNSTVAAPGAFVKARFITVQPMSNVPVRIYSAATVVLPNMQVNNTSTTGLADLSIPNNTTVTKTGNYKNVTIGTNCNVTFTTGTIFGTISIGKSSQVKFNANNTGVLNVNSISLADGTDASPTKLLFASDISVRVKTTVSIGKSSMVNPIGGYKAVFFIGGNEFRVLPGGNVTVNASVFAPNGTVKVDGDAAKNTNMKGAYIANYVTSTNKNVFWNQFDCANPTAKTGSIENIVAKEIEPTISPDPFDVKAYPNPSNYQFTLEVEGGSVEKIEVEVYDMGGRHIKHIESDFNQSIVFGEELPTGTYLTIVSQGSNRKALKLIKK</sequence>
<dbReference type="InterPro" id="IPR022409">
    <property type="entry name" value="PKD/Chitinase_dom"/>
</dbReference>
<gene>
    <name evidence="4" type="ORF">DOS84_07425</name>
</gene>
<feature type="domain" description="HYR" evidence="3">
    <location>
        <begin position="1892"/>
        <end position="1971"/>
    </location>
</feature>
<name>A0A2W7VQR3_9FLAO</name>
<reference evidence="4 5" key="1">
    <citation type="submission" date="2018-06" db="EMBL/GenBank/DDBJ databases">
        <title>Flavobacterium sp IMCC34762, genome.</title>
        <authorList>
            <person name="Joung Y."/>
            <person name="Cho J."/>
            <person name="Song J."/>
        </authorList>
    </citation>
    <scope>NUCLEOTIDE SEQUENCE [LARGE SCALE GENOMIC DNA]</scope>
    <source>
        <strain evidence="4 5">IMCC34762</strain>
    </source>
</reference>
<protein>
    <recommendedName>
        <fullName evidence="3">HYR domain-containing protein</fullName>
    </recommendedName>
</protein>
<comment type="caution">
    <text evidence="4">The sequence shown here is derived from an EMBL/GenBank/DDBJ whole genome shotgun (WGS) entry which is preliminary data.</text>
</comment>
<dbReference type="PANTHER" id="PTHR24273:SF32">
    <property type="entry name" value="HYALIN"/>
    <property type="match status" value="1"/>
</dbReference>
<dbReference type="Gene3D" id="2.60.40.10">
    <property type="entry name" value="Immunoglobulins"/>
    <property type="match status" value="5"/>
</dbReference>
<dbReference type="Pfam" id="PF02494">
    <property type="entry name" value="HYR"/>
    <property type="match status" value="9"/>
</dbReference>
<dbReference type="PROSITE" id="PS50825">
    <property type="entry name" value="HYR"/>
    <property type="match status" value="6"/>
</dbReference>
<dbReference type="EMBL" id="QKXH01000003">
    <property type="protein sequence ID" value="PZX94442.1"/>
    <property type="molecule type" value="Genomic_DNA"/>
</dbReference>
<feature type="domain" description="HYR" evidence="3">
    <location>
        <begin position="1367"/>
        <end position="1446"/>
    </location>
</feature>
<dbReference type="InterPro" id="IPR013783">
    <property type="entry name" value="Ig-like_fold"/>
</dbReference>
<dbReference type="PANTHER" id="PTHR24273">
    <property type="entry name" value="FI04643P-RELATED"/>
    <property type="match status" value="1"/>
</dbReference>
<feature type="domain" description="HYR" evidence="3">
    <location>
        <begin position="2205"/>
        <end position="2290"/>
    </location>
</feature>
<dbReference type="OrthoDB" id="599464at2"/>
<evidence type="ECO:0000313" key="5">
    <source>
        <dbReference type="Proteomes" id="UP000249177"/>
    </source>
</evidence>